<dbReference type="PANTHER" id="PTHR42755:SF1">
    <property type="entry name" value="3-DEOXY-D-MANNO-OCTULOSONIC ACID TRANSFERASE, MITOCHONDRIAL-RELATED"/>
    <property type="match status" value="1"/>
</dbReference>
<keyword evidence="8" id="KW-0472">Membrane</keyword>
<feature type="domain" description="3-deoxy-D-manno-octulosonic-acid transferase N-terminal" evidence="9">
    <location>
        <begin position="46"/>
        <end position="205"/>
    </location>
</feature>
<reference evidence="10 11" key="1">
    <citation type="submission" date="2017-05" db="EMBL/GenBank/DDBJ databases">
        <authorList>
            <person name="Varghese N."/>
            <person name="Submissions S."/>
        </authorList>
    </citation>
    <scope>NUCLEOTIDE SEQUENCE [LARGE SCALE GENOMIC DNA]</scope>
    <source>
        <strain evidence="10 11">DSM 27040</strain>
    </source>
</reference>
<dbReference type="RefSeq" id="WP_142534312.1">
    <property type="nucleotide sequence ID" value="NZ_FXTB01000009.1"/>
</dbReference>
<dbReference type="Gene3D" id="3.40.50.2000">
    <property type="entry name" value="Glycogen Phosphorylase B"/>
    <property type="match status" value="1"/>
</dbReference>
<dbReference type="OrthoDB" id="9789797at2"/>
<dbReference type="InterPro" id="IPR007507">
    <property type="entry name" value="Glycos_transf_N"/>
</dbReference>
<evidence type="ECO:0000256" key="4">
    <source>
        <dbReference type="ARBA" id="ARBA00022679"/>
    </source>
</evidence>
<dbReference type="GO" id="GO:0043842">
    <property type="term" value="F:Kdo transferase activity"/>
    <property type="evidence" value="ECO:0007669"/>
    <property type="project" value="UniProtKB-EC"/>
</dbReference>
<name>A0A521ELK4_SACCC</name>
<dbReference type="GO" id="GO:0009244">
    <property type="term" value="P:lipopolysaccharide core region biosynthetic process"/>
    <property type="evidence" value="ECO:0007669"/>
    <property type="project" value="UniProtKB-UniRule"/>
</dbReference>
<dbReference type="AlphaFoldDB" id="A0A521ELK4"/>
<keyword evidence="11" id="KW-1185">Reference proteome</keyword>
<proteinExistence type="inferred from homology"/>
<dbReference type="InterPro" id="IPR039901">
    <property type="entry name" value="Kdotransferase"/>
</dbReference>
<organism evidence="10 11">
    <name type="scientific">Saccharicrinis carchari</name>
    <dbReference type="NCBI Taxonomy" id="1168039"/>
    <lineage>
        <taxon>Bacteria</taxon>
        <taxon>Pseudomonadati</taxon>
        <taxon>Bacteroidota</taxon>
        <taxon>Bacteroidia</taxon>
        <taxon>Marinilabiliales</taxon>
        <taxon>Marinilabiliaceae</taxon>
        <taxon>Saccharicrinis</taxon>
    </lineage>
</organism>
<feature type="active site" description="Proton acceptor" evidence="7">
    <location>
        <position position="59"/>
    </location>
</feature>
<accession>A0A521ELK4</accession>
<evidence type="ECO:0000313" key="10">
    <source>
        <dbReference type="EMBL" id="SMO84797.1"/>
    </source>
</evidence>
<dbReference type="Gene3D" id="3.40.50.11720">
    <property type="entry name" value="3-Deoxy-D-manno-octulosonic-acid transferase, N-terminal domain"/>
    <property type="match status" value="1"/>
</dbReference>
<evidence type="ECO:0000256" key="3">
    <source>
        <dbReference type="ARBA" id="ARBA00019077"/>
    </source>
</evidence>
<evidence type="ECO:0000256" key="2">
    <source>
        <dbReference type="ARBA" id="ARBA00012621"/>
    </source>
</evidence>
<dbReference type="EC" id="2.4.99.12" evidence="2 8"/>
<keyword evidence="8" id="KW-0448">Lipopolysaccharide biosynthesis</keyword>
<dbReference type="EMBL" id="FXTB01000009">
    <property type="protein sequence ID" value="SMO84797.1"/>
    <property type="molecule type" value="Genomic_DNA"/>
</dbReference>
<protein>
    <recommendedName>
        <fullName evidence="3 8">3-deoxy-D-manno-octulosonic acid transferase</fullName>
        <shortName evidence="8">Kdo transferase</shortName>
        <ecNumber evidence="2 8">2.4.99.12</ecNumber>
    </recommendedName>
    <alternativeName>
        <fullName evidence="5 8">Lipid IV(A) 3-deoxy-D-manno-octulosonic acid transferase</fullName>
    </alternativeName>
</protein>
<comment type="similarity">
    <text evidence="8">Belongs to the glycosyltransferase group 1 family.</text>
</comment>
<comment type="catalytic activity">
    <reaction evidence="6 8">
        <text>lipid IVA (E. coli) + CMP-3-deoxy-beta-D-manno-octulosonate = alpha-Kdo-(2-&gt;6)-lipid IVA (E. coli) + CMP + H(+)</text>
        <dbReference type="Rhea" id="RHEA:28066"/>
        <dbReference type="ChEBI" id="CHEBI:15378"/>
        <dbReference type="ChEBI" id="CHEBI:58603"/>
        <dbReference type="ChEBI" id="CHEBI:60364"/>
        <dbReference type="ChEBI" id="CHEBI:60377"/>
        <dbReference type="ChEBI" id="CHEBI:85987"/>
        <dbReference type="EC" id="2.4.99.12"/>
    </reaction>
</comment>
<evidence type="ECO:0000256" key="6">
    <source>
        <dbReference type="ARBA" id="ARBA00049183"/>
    </source>
</evidence>
<evidence type="ECO:0000256" key="5">
    <source>
        <dbReference type="ARBA" id="ARBA00031445"/>
    </source>
</evidence>
<evidence type="ECO:0000313" key="11">
    <source>
        <dbReference type="Proteomes" id="UP000319040"/>
    </source>
</evidence>
<comment type="function">
    <text evidence="8">Involved in lipopolysaccharide (LPS) biosynthesis. Catalyzes the transfer of 3-deoxy-D-manno-octulosonate (Kdo) residue(s) from CMP-Kdo to lipid IV(A), the tetraacyldisaccharide-1,4'-bisphosphate precursor of lipid A.</text>
</comment>
<gene>
    <name evidence="10" type="ORF">SAMN06265379_109115</name>
</gene>
<keyword evidence="8" id="KW-1003">Cell membrane</keyword>
<comment type="pathway">
    <text evidence="1 8">Bacterial outer membrane biogenesis; LPS core biosynthesis.</text>
</comment>
<dbReference type="Proteomes" id="UP000319040">
    <property type="component" value="Unassembled WGS sequence"/>
</dbReference>
<evidence type="ECO:0000256" key="8">
    <source>
        <dbReference type="RuleBase" id="RU365103"/>
    </source>
</evidence>
<keyword evidence="4 8" id="KW-0808">Transferase</keyword>
<dbReference type="SUPFAM" id="SSF53756">
    <property type="entry name" value="UDP-Glycosyltransferase/glycogen phosphorylase"/>
    <property type="match status" value="1"/>
</dbReference>
<evidence type="ECO:0000256" key="7">
    <source>
        <dbReference type="PIRSR" id="PIRSR639901-1"/>
    </source>
</evidence>
<dbReference type="UniPathway" id="UPA00958"/>
<dbReference type="Pfam" id="PF04413">
    <property type="entry name" value="Glycos_transf_N"/>
    <property type="match status" value="1"/>
</dbReference>
<dbReference type="GO" id="GO:0009245">
    <property type="term" value="P:lipid A biosynthetic process"/>
    <property type="evidence" value="ECO:0007669"/>
    <property type="project" value="TreeGrafter"/>
</dbReference>
<dbReference type="InterPro" id="IPR038107">
    <property type="entry name" value="Glycos_transf_N_sf"/>
</dbReference>
<sequence>MSIVYNLGIFLYSALLWLLSPFNHKAKKLHRGRADTMRRISELHIKHSSIWIHCASLGEFEQGRPIIEAIKRKKPSQKIVLTFFSPSGYEVQKNYALADEVFYLPADRPANAKKLIRAIKPKQVIFVKYEFWFHYLNQLHRSGIDTYIVSAIFRPQHAFFRWYGGWYKKMLRCFTKLYVQDEESAQLLANIGITNCQVSGDTRFDRVYQIAQNAREYPQLALFAKGHKVIVGGSTWPTGEKLLSAYLKHNPDCKLLLAPHEIHEEHMAQIETAMKPFGCARYTALQDVDPEQLRVLIVDTMGMLSSMYRYGDVAYIGGGFGSGIHNTLEAATFGLPVIIGPNYQKYQEACDLIQLGGGFCIHNSSEFNQRADNLLKNTEQLATASRASVDYVNNMRGATQTIIKELIG</sequence>
<comment type="subcellular location">
    <subcellularLocation>
        <location evidence="8">Cell membrane</location>
    </subcellularLocation>
</comment>
<dbReference type="GO" id="GO:0005886">
    <property type="term" value="C:plasma membrane"/>
    <property type="evidence" value="ECO:0007669"/>
    <property type="project" value="UniProtKB-SubCell"/>
</dbReference>
<evidence type="ECO:0000259" key="9">
    <source>
        <dbReference type="Pfam" id="PF04413"/>
    </source>
</evidence>
<evidence type="ECO:0000256" key="1">
    <source>
        <dbReference type="ARBA" id="ARBA00004713"/>
    </source>
</evidence>
<dbReference type="PANTHER" id="PTHR42755">
    <property type="entry name" value="3-DEOXY-MANNO-OCTULOSONATE CYTIDYLYLTRANSFERASE"/>
    <property type="match status" value="1"/>
</dbReference>